<comment type="caution">
    <text evidence="2">The sequence shown here is derived from an EMBL/GenBank/DDBJ whole genome shotgun (WGS) entry which is preliminary data.</text>
</comment>
<evidence type="ECO:0000313" key="2">
    <source>
        <dbReference type="EMBL" id="KPL61026.1"/>
    </source>
</evidence>
<accession>A0A0N8GHD9</accession>
<dbReference type="EMBL" id="LIXZ01000002">
    <property type="protein sequence ID" value="KPL61026.1"/>
    <property type="molecule type" value="Genomic_DNA"/>
</dbReference>
<sequence>MRKYLGWVSLGILGFTFTLFALMSMSGKVSGYVGTNVLIIGAILALVTALLSKKGKSKTASLSVLGVLVGGFIILIVGIMMNGGL</sequence>
<feature type="transmembrane region" description="Helical" evidence="1">
    <location>
        <begin position="7"/>
        <end position="25"/>
    </location>
</feature>
<dbReference type="RefSeq" id="WP_060671296.1">
    <property type="nucleotide sequence ID" value="NZ_LIXZ01000002.1"/>
</dbReference>
<keyword evidence="1" id="KW-0812">Transmembrane</keyword>
<evidence type="ECO:0000313" key="3">
    <source>
        <dbReference type="Proteomes" id="UP000050398"/>
    </source>
</evidence>
<keyword evidence="1" id="KW-0472">Membrane</keyword>
<evidence type="ECO:0000256" key="1">
    <source>
        <dbReference type="SAM" id="Phobius"/>
    </source>
</evidence>
<dbReference type="Proteomes" id="UP000050398">
    <property type="component" value="Unassembled WGS sequence"/>
</dbReference>
<name>A0A0N8GHD9_9BACI</name>
<organism evidence="2 3">
    <name type="scientific">Rossellomorea vietnamensis</name>
    <dbReference type="NCBI Taxonomy" id="218284"/>
    <lineage>
        <taxon>Bacteria</taxon>
        <taxon>Bacillati</taxon>
        <taxon>Bacillota</taxon>
        <taxon>Bacilli</taxon>
        <taxon>Bacillales</taxon>
        <taxon>Bacillaceae</taxon>
        <taxon>Rossellomorea</taxon>
    </lineage>
</organism>
<feature type="transmembrane region" description="Helical" evidence="1">
    <location>
        <begin position="31"/>
        <end position="50"/>
    </location>
</feature>
<proteinExistence type="predicted"/>
<feature type="transmembrane region" description="Helical" evidence="1">
    <location>
        <begin position="62"/>
        <end position="81"/>
    </location>
</feature>
<reference evidence="2 3" key="1">
    <citation type="submission" date="2015-08" db="EMBL/GenBank/DDBJ databases">
        <title>Draft Genome Sequence of Bacillus vietnamensis UCD-SED5.</title>
        <authorList>
            <person name="Lee R.D."/>
            <person name="Jospin G."/>
            <person name="Lang J.M."/>
            <person name="Coil D.A."/>
            <person name="Eisen J.A."/>
        </authorList>
    </citation>
    <scope>NUCLEOTIDE SEQUENCE [LARGE SCALE GENOMIC DNA]</scope>
    <source>
        <strain evidence="2 3">UCD-SED5</strain>
    </source>
</reference>
<gene>
    <name evidence="2" type="ORF">AM506_04690</name>
</gene>
<dbReference type="AlphaFoldDB" id="A0A0N8GHD9"/>
<keyword evidence="1" id="KW-1133">Transmembrane helix</keyword>
<dbReference type="OrthoDB" id="2937195at2"/>
<protein>
    <submittedName>
        <fullName evidence="2">Uncharacterized protein</fullName>
    </submittedName>
</protein>
<dbReference type="PATRIC" id="fig|218284.4.peg.989"/>